<dbReference type="Proteomes" id="UP000694892">
    <property type="component" value="Chromosome 2S"/>
</dbReference>
<gene>
    <name evidence="1" type="ORF">XELAEV_18015240mg</name>
</gene>
<evidence type="ECO:0000313" key="1">
    <source>
        <dbReference type="EMBL" id="OCT92185.1"/>
    </source>
</evidence>
<dbReference type="AlphaFoldDB" id="A0A974DIS0"/>
<protein>
    <submittedName>
        <fullName evidence="1">Uncharacterized protein</fullName>
    </submittedName>
</protein>
<organism evidence="1 2">
    <name type="scientific">Xenopus laevis</name>
    <name type="common">African clawed frog</name>
    <dbReference type="NCBI Taxonomy" id="8355"/>
    <lineage>
        <taxon>Eukaryota</taxon>
        <taxon>Metazoa</taxon>
        <taxon>Chordata</taxon>
        <taxon>Craniata</taxon>
        <taxon>Vertebrata</taxon>
        <taxon>Euteleostomi</taxon>
        <taxon>Amphibia</taxon>
        <taxon>Batrachia</taxon>
        <taxon>Anura</taxon>
        <taxon>Pipoidea</taxon>
        <taxon>Pipidae</taxon>
        <taxon>Xenopodinae</taxon>
        <taxon>Xenopus</taxon>
        <taxon>Xenopus</taxon>
    </lineage>
</organism>
<proteinExistence type="predicted"/>
<evidence type="ECO:0000313" key="2">
    <source>
        <dbReference type="Proteomes" id="UP000694892"/>
    </source>
</evidence>
<accession>A0A974DIS0</accession>
<dbReference type="EMBL" id="CM004469">
    <property type="protein sequence ID" value="OCT92185.1"/>
    <property type="molecule type" value="Genomic_DNA"/>
</dbReference>
<reference evidence="2" key="1">
    <citation type="journal article" date="2016" name="Nature">
        <title>Genome evolution in the allotetraploid frog Xenopus laevis.</title>
        <authorList>
            <person name="Session A.M."/>
            <person name="Uno Y."/>
            <person name="Kwon T."/>
            <person name="Chapman J.A."/>
            <person name="Toyoda A."/>
            <person name="Takahashi S."/>
            <person name="Fukui A."/>
            <person name="Hikosaka A."/>
            <person name="Suzuki A."/>
            <person name="Kondo M."/>
            <person name="van Heeringen S.J."/>
            <person name="Quigley I."/>
            <person name="Heinz S."/>
            <person name="Ogino H."/>
            <person name="Ochi H."/>
            <person name="Hellsten U."/>
            <person name="Lyons J.B."/>
            <person name="Simakov O."/>
            <person name="Putnam N."/>
            <person name="Stites J."/>
            <person name="Kuroki Y."/>
            <person name="Tanaka T."/>
            <person name="Michiue T."/>
            <person name="Watanabe M."/>
            <person name="Bogdanovic O."/>
            <person name="Lister R."/>
            <person name="Georgiou G."/>
            <person name="Paranjpe S.S."/>
            <person name="van Kruijsbergen I."/>
            <person name="Shu S."/>
            <person name="Carlson J."/>
            <person name="Kinoshita T."/>
            <person name="Ohta Y."/>
            <person name="Mawaribuchi S."/>
            <person name="Jenkins J."/>
            <person name="Grimwood J."/>
            <person name="Schmutz J."/>
            <person name="Mitros T."/>
            <person name="Mozaffari S.V."/>
            <person name="Suzuki Y."/>
            <person name="Haramoto Y."/>
            <person name="Yamamoto T.S."/>
            <person name="Takagi C."/>
            <person name="Heald R."/>
            <person name="Miller K."/>
            <person name="Haudenschild C."/>
            <person name="Kitzman J."/>
            <person name="Nakayama T."/>
            <person name="Izutsu Y."/>
            <person name="Robert J."/>
            <person name="Fortriede J."/>
            <person name="Burns K."/>
            <person name="Lotay V."/>
            <person name="Karimi K."/>
            <person name="Yasuoka Y."/>
            <person name="Dichmann D.S."/>
            <person name="Flajnik M.F."/>
            <person name="Houston D.W."/>
            <person name="Shendure J."/>
            <person name="DuPasquier L."/>
            <person name="Vize P.D."/>
            <person name="Zorn A.M."/>
            <person name="Ito M."/>
            <person name="Marcotte E.M."/>
            <person name="Wallingford J.B."/>
            <person name="Ito Y."/>
            <person name="Asashima M."/>
            <person name="Ueno N."/>
            <person name="Matsuda Y."/>
            <person name="Veenstra G.J."/>
            <person name="Fujiyama A."/>
            <person name="Harland R.M."/>
            <person name="Taira M."/>
            <person name="Rokhsar D.S."/>
        </authorList>
    </citation>
    <scope>NUCLEOTIDE SEQUENCE [LARGE SCALE GENOMIC DNA]</scope>
    <source>
        <strain evidence="2">J</strain>
    </source>
</reference>
<sequence length="68" mass="7949">MVVWGAQFQAIQFAMSVQLQSREKAVWNKASSVLFLSCKINNKMWVGGLYTFMKKQSKNYNCLYLLYD</sequence>
<name>A0A974DIS0_XENLA</name>